<dbReference type="InterPro" id="IPR011333">
    <property type="entry name" value="SKP1/BTB/POZ_sf"/>
</dbReference>
<keyword evidence="2" id="KW-0677">Repeat</keyword>
<evidence type="ECO:0000313" key="5">
    <source>
        <dbReference type="RefSeq" id="XP_022089771.1"/>
    </source>
</evidence>
<feature type="domain" description="BTB" evidence="3">
    <location>
        <begin position="49"/>
        <end position="116"/>
    </location>
</feature>
<dbReference type="Pfam" id="PF24681">
    <property type="entry name" value="Kelch_KLHDC2_KLHL20_DRC7"/>
    <property type="match status" value="1"/>
</dbReference>
<dbReference type="GeneID" id="110978796"/>
<dbReference type="Gene3D" id="2.120.10.80">
    <property type="entry name" value="Kelch-type beta propeller"/>
    <property type="match status" value="2"/>
</dbReference>
<reference evidence="5" key="1">
    <citation type="submission" date="2025-08" db="UniProtKB">
        <authorList>
            <consortium name="RefSeq"/>
        </authorList>
    </citation>
    <scope>IDENTIFICATION</scope>
</reference>
<dbReference type="OrthoDB" id="19132at2759"/>
<dbReference type="Pfam" id="PF01344">
    <property type="entry name" value="Kelch_1"/>
    <property type="match status" value="1"/>
</dbReference>
<dbReference type="InterPro" id="IPR015915">
    <property type="entry name" value="Kelch-typ_b-propeller"/>
</dbReference>
<dbReference type="Proteomes" id="UP000694845">
    <property type="component" value="Unplaced"/>
</dbReference>
<dbReference type="SUPFAM" id="SSF117281">
    <property type="entry name" value="Kelch motif"/>
    <property type="match status" value="1"/>
</dbReference>
<dbReference type="PIRSF" id="PIRSF037037">
    <property type="entry name" value="Kelch-like_protein_gigaxonin"/>
    <property type="match status" value="1"/>
</dbReference>
<evidence type="ECO:0000256" key="2">
    <source>
        <dbReference type="ARBA" id="ARBA00022737"/>
    </source>
</evidence>
<protein>
    <submittedName>
        <fullName evidence="5">Kelch-like protein 24</fullName>
    </submittedName>
</protein>
<dbReference type="Pfam" id="PF00651">
    <property type="entry name" value="BTB"/>
    <property type="match status" value="1"/>
</dbReference>
<name>A0A8B7YDP0_ACAPL</name>
<dbReference type="PANTHER" id="PTHR24412">
    <property type="entry name" value="KELCH PROTEIN"/>
    <property type="match status" value="1"/>
</dbReference>
<gene>
    <name evidence="5" type="primary">LOC110978796</name>
</gene>
<dbReference type="SUPFAM" id="SSF54695">
    <property type="entry name" value="POZ domain"/>
    <property type="match status" value="1"/>
</dbReference>
<dbReference type="InterPro" id="IPR017096">
    <property type="entry name" value="BTB-kelch_protein"/>
</dbReference>
<dbReference type="Gene3D" id="1.25.40.420">
    <property type="match status" value="1"/>
</dbReference>
<dbReference type="Gene3D" id="3.30.710.10">
    <property type="entry name" value="Potassium Channel Kv1.1, Chain A"/>
    <property type="match status" value="1"/>
</dbReference>
<sequence length="578" mass="65485">MASSRPTVSSIEDIAWKQEQRDFCNFENYALPGTVLASFNELRHGNDLIDVVLTVGEKEIPCHRVVLAASSPYFKAMFTRNVEERGQRKVTLQDVNPNMLQMIVDYIYTSQVRITTENVQELLSTSNFFLIKCLVYACSNFLIRQLDVDNCIEMHSFAESQGCEELSRAACGYVVREFPQVCKTEAFLNASPQLLSQYAAHENLNVRSEAELLRALLEWLTHGEKREAKQRSFLSVVRHVRLPFVGQECLEELSKMPLCHFLVSNSVNYCCEPPLQLHKWNKLAPIPYTIRNVVMYDVVRFKNDVYLTGGFDGEMQPGAVTYVWAYRTEMDTWEEQERLNVARYQHCSAVLGGHIYIIGGYDGKTKLTSVETYDSGSNTWTCIQPMTIPVAFATAAAWNGRLFVIGGMTQDDRVFSGIQCYDLEHQTWTVISTLQVNRKGCKCVLLNDLIYLFGGVTREVQVYDPACDKAFNVASMISTHMCTGATVLNGKIYVAGGDNLENTVNNKWDSVECYDPVTDEWQMVGTMPLSLYMHGLVTVIRNCLTIRTPPNEMLQPIGPSMLYRGYGEGRVDYDLSCR</sequence>
<keyword evidence="1" id="KW-0880">Kelch repeat</keyword>
<accession>A0A8B7YDP0</accession>
<organism evidence="4 5">
    <name type="scientific">Acanthaster planci</name>
    <name type="common">Crown-of-thorns starfish</name>
    <dbReference type="NCBI Taxonomy" id="133434"/>
    <lineage>
        <taxon>Eukaryota</taxon>
        <taxon>Metazoa</taxon>
        <taxon>Echinodermata</taxon>
        <taxon>Eleutherozoa</taxon>
        <taxon>Asterozoa</taxon>
        <taxon>Asteroidea</taxon>
        <taxon>Valvatacea</taxon>
        <taxon>Valvatida</taxon>
        <taxon>Acanthasteridae</taxon>
        <taxon>Acanthaster</taxon>
    </lineage>
</organism>
<dbReference type="AlphaFoldDB" id="A0A8B7YDP0"/>
<dbReference type="PROSITE" id="PS50097">
    <property type="entry name" value="BTB"/>
    <property type="match status" value="1"/>
</dbReference>
<dbReference type="PANTHER" id="PTHR24412:SF497">
    <property type="entry name" value="KELCH-LIKE PROTEIN 18"/>
    <property type="match status" value="1"/>
</dbReference>
<proteinExistence type="predicted"/>
<dbReference type="SMART" id="SM00612">
    <property type="entry name" value="Kelch"/>
    <property type="match status" value="5"/>
</dbReference>
<dbReference type="RefSeq" id="XP_022089771.1">
    <property type="nucleotide sequence ID" value="XM_022234079.1"/>
</dbReference>
<dbReference type="InterPro" id="IPR006652">
    <property type="entry name" value="Kelch_1"/>
</dbReference>
<evidence type="ECO:0000313" key="4">
    <source>
        <dbReference type="Proteomes" id="UP000694845"/>
    </source>
</evidence>
<dbReference type="InterPro" id="IPR000210">
    <property type="entry name" value="BTB/POZ_dom"/>
</dbReference>
<dbReference type="InterPro" id="IPR011705">
    <property type="entry name" value="BACK"/>
</dbReference>
<dbReference type="SMART" id="SM00875">
    <property type="entry name" value="BACK"/>
    <property type="match status" value="1"/>
</dbReference>
<evidence type="ECO:0000256" key="1">
    <source>
        <dbReference type="ARBA" id="ARBA00022441"/>
    </source>
</evidence>
<dbReference type="SMART" id="SM00225">
    <property type="entry name" value="BTB"/>
    <property type="match status" value="1"/>
</dbReference>
<dbReference type="OMA" id="YQHCSAV"/>
<dbReference type="Pfam" id="PF07707">
    <property type="entry name" value="BACK"/>
    <property type="match status" value="1"/>
</dbReference>
<dbReference type="KEGG" id="aplc:110978796"/>
<evidence type="ECO:0000259" key="3">
    <source>
        <dbReference type="PROSITE" id="PS50097"/>
    </source>
</evidence>
<keyword evidence="4" id="KW-1185">Reference proteome</keyword>